<evidence type="ECO:0000313" key="2">
    <source>
        <dbReference type="EMBL" id="SFM76112.1"/>
    </source>
</evidence>
<dbReference type="Gene3D" id="3.10.310.50">
    <property type="match status" value="1"/>
</dbReference>
<proteinExistence type="predicted"/>
<dbReference type="RefSeq" id="WP_092906251.1">
    <property type="nucleotide sequence ID" value="NZ_FOUZ01000002.1"/>
</dbReference>
<feature type="domain" description="TPM" evidence="1">
    <location>
        <begin position="6"/>
        <end position="122"/>
    </location>
</feature>
<evidence type="ECO:0000259" key="1">
    <source>
        <dbReference type="Pfam" id="PF04536"/>
    </source>
</evidence>
<dbReference type="Proteomes" id="UP000199149">
    <property type="component" value="Unassembled WGS sequence"/>
</dbReference>
<dbReference type="OrthoDB" id="9786161at2"/>
<name>A0A1I4THE3_9FLAO</name>
<dbReference type="AlphaFoldDB" id="A0A1I4THE3"/>
<accession>A0A1I4THE3</accession>
<dbReference type="InterPro" id="IPR007621">
    <property type="entry name" value="TPM_dom"/>
</dbReference>
<dbReference type="PANTHER" id="PTHR30373:SF8">
    <property type="entry name" value="BLL7265 PROTEIN"/>
    <property type="match status" value="1"/>
</dbReference>
<organism evidence="2 3">
    <name type="scientific">Algoriella xinjiangensis</name>
    <dbReference type="NCBI Taxonomy" id="684065"/>
    <lineage>
        <taxon>Bacteria</taxon>
        <taxon>Pseudomonadati</taxon>
        <taxon>Bacteroidota</taxon>
        <taxon>Flavobacteriia</taxon>
        <taxon>Flavobacteriales</taxon>
        <taxon>Weeksellaceae</taxon>
        <taxon>Algoriella</taxon>
    </lineage>
</organism>
<dbReference type="STRING" id="684065.SAMN05421738_102205"/>
<reference evidence="3" key="1">
    <citation type="submission" date="2016-10" db="EMBL/GenBank/DDBJ databases">
        <authorList>
            <person name="Varghese N."/>
            <person name="Submissions S."/>
        </authorList>
    </citation>
    <scope>NUCLEOTIDE SEQUENCE [LARGE SCALE GENOMIC DNA]</scope>
    <source>
        <strain evidence="3">XJ109</strain>
    </source>
</reference>
<keyword evidence="3" id="KW-1185">Reference proteome</keyword>
<dbReference type="PANTHER" id="PTHR30373">
    <property type="entry name" value="UPF0603 PROTEIN YGCG"/>
    <property type="match status" value="1"/>
</dbReference>
<gene>
    <name evidence="2" type="ORF">SAMN05421738_102205</name>
</gene>
<sequence length="146" mass="16961">MGNKKHKFLSPKDEKKIIKAIQKAEKNTSGEIRIHIEFESSANHLEKALEVFERLEMNQTKDRNGVLFHVSPDDHNFTIIGDEGIDKVTPDDFWDDIKEDVVKRFKKEKYVKGLCEGIKKTGKALKKYFPHQEDDVNELPDEISYS</sequence>
<evidence type="ECO:0000313" key="3">
    <source>
        <dbReference type="Proteomes" id="UP000199149"/>
    </source>
</evidence>
<dbReference type="EMBL" id="FOUZ01000002">
    <property type="protein sequence ID" value="SFM76112.1"/>
    <property type="molecule type" value="Genomic_DNA"/>
</dbReference>
<dbReference type="Pfam" id="PF04536">
    <property type="entry name" value="TPM_phosphatase"/>
    <property type="match status" value="1"/>
</dbReference>
<protein>
    <submittedName>
        <fullName evidence="2">TLP18.3, Psb32 and MOLO-1 founding protein of phosphatase</fullName>
    </submittedName>
</protein>